<feature type="chain" id="PRO_5042890115" description="legumain" evidence="8">
    <location>
        <begin position="20"/>
        <end position="443"/>
    </location>
</feature>
<dbReference type="PANTHER" id="PTHR12000:SF42">
    <property type="entry name" value="LEGUMAIN"/>
    <property type="match status" value="1"/>
</dbReference>
<dbReference type="Proteomes" id="UP001321473">
    <property type="component" value="Unassembled WGS sequence"/>
</dbReference>
<dbReference type="PIRSF" id="PIRSF019663">
    <property type="entry name" value="Legumain"/>
    <property type="match status" value="1"/>
</dbReference>
<evidence type="ECO:0000259" key="9">
    <source>
        <dbReference type="Pfam" id="PF20985"/>
    </source>
</evidence>
<protein>
    <recommendedName>
        <fullName evidence="3">legumain</fullName>
        <ecNumber evidence="3">3.4.22.34</ecNumber>
    </recommendedName>
</protein>
<dbReference type="GO" id="GO:0005773">
    <property type="term" value="C:vacuole"/>
    <property type="evidence" value="ECO:0007669"/>
    <property type="project" value="GOC"/>
</dbReference>
<dbReference type="GO" id="GO:0004197">
    <property type="term" value="F:cysteine-type endopeptidase activity"/>
    <property type="evidence" value="ECO:0007669"/>
    <property type="project" value="UniProtKB-EC"/>
</dbReference>
<dbReference type="EMBL" id="JARKHS020025420">
    <property type="protein sequence ID" value="KAK8767488.1"/>
    <property type="molecule type" value="Genomic_DNA"/>
</dbReference>
<organism evidence="10 11">
    <name type="scientific">Amblyomma americanum</name>
    <name type="common">Lone star tick</name>
    <dbReference type="NCBI Taxonomy" id="6943"/>
    <lineage>
        <taxon>Eukaryota</taxon>
        <taxon>Metazoa</taxon>
        <taxon>Ecdysozoa</taxon>
        <taxon>Arthropoda</taxon>
        <taxon>Chelicerata</taxon>
        <taxon>Arachnida</taxon>
        <taxon>Acari</taxon>
        <taxon>Parasitiformes</taxon>
        <taxon>Ixodida</taxon>
        <taxon>Ixodoidea</taxon>
        <taxon>Ixodidae</taxon>
        <taxon>Amblyomminae</taxon>
        <taxon>Amblyomma</taxon>
    </lineage>
</organism>
<evidence type="ECO:0000256" key="6">
    <source>
        <dbReference type="ARBA" id="ARBA00022801"/>
    </source>
</evidence>
<dbReference type="InterPro" id="IPR001096">
    <property type="entry name" value="Peptidase_C13"/>
</dbReference>
<evidence type="ECO:0000256" key="5">
    <source>
        <dbReference type="ARBA" id="ARBA00022729"/>
    </source>
</evidence>
<accession>A0AAQ4DYE8</accession>
<evidence type="ECO:0000256" key="7">
    <source>
        <dbReference type="ARBA" id="ARBA00022807"/>
    </source>
</evidence>
<keyword evidence="4" id="KW-0645">Protease</keyword>
<comment type="catalytic activity">
    <reaction evidence="1">
        <text>Hydrolysis of proteins and small molecule substrates at -Asn-|-Xaa- bonds.</text>
        <dbReference type="EC" id="3.4.22.34"/>
    </reaction>
</comment>
<dbReference type="FunFam" id="1.10.132.130:FF:000001">
    <property type="entry name" value="Vacuolar-processing enzyme beta-isozyme"/>
    <property type="match status" value="1"/>
</dbReference>
<keyword evidence="5 8" id="KW-0732">Signal</keyword>
<comment type="similarity">
    <text evidence="2">Belongs to the peptidase C13 family.</text>
</comment>
<comment type="caution">
    <text evidence="10">The sequence shown here is derived from an EMBL/GenBank/DDBJ whole genome shotgun (WGS) entry which is preliminary data.</text>
</comment>
<gene>
    <name evidence="10" type="ORF">V5799_005731</name>
</gene>
<evidence type="ECO:0000256" key="1">
    <source>
        <dbReference type="ARBA" id="ARBA00000810"/>
    </source>
</evidence>
<evidence type="ECO:0000256" key="8">
    <source>
        <dbReference type="SAM" id="SignalP"/>
    </source>
</evidence>
<dbReference type="GO" id="GO:0051603">
    <property type="term" value="P:proteolysis involved in protein catabolic process"/>
    <property type="evidence" value="ECO:0007669"/>
    <property type="project" value="TreeGrafter"/>
</dbReference>
<evidence type="ECO:0000313" key="11">
    <source>
        <dbReference type="Proteomes" id="UP001321473"/>
    </source>
</evidence>
<sequence length="443" mass="50026">MARFFFVPLLLLFVVTAFASVDTDFFNSRPKASSGPRRQWAILVAGSKTYANYRHQADICHAYQLLRDRGLREERIVVMMYDDIANNTENPTPGVILNHPEGANVYQGVAKDYTGDLVTPENFLKILQGRKLKRGSGKIIASGRNDNILIFFSGHGGPGLLDFPNGGALKASQLINTITTMRRKQRYHTMVIYIEASRSGSLFDGRLPSNLNVYATTSARPSQNSYSCYWDSYRNVPLGSEYSVKWMEHAEENDLIATSLYSQFRHVRKVTKQSDVMQYGDTNMGKMQVSWFLGSRKPKPILRRKIPCTPSADRDVTITILQNKIQKATEPTAKTSLQEKLVQTMRNRAYMELKVAEIATIISREKKDIAESLLSSKKNAQNIECYEDAVSYFDVKCFSLSDNPYALQHLHVFINACESGYPLKDITDAMDTACIYPSIRGIE</sequence>
<proteinExistence type="inferred from homology"/>
<dbReference type="FunFam" id="3.40.50.1460:FF:000006">
    <property type="entry name" value="Legumain"/>
    <property type="match status" value="1"/>
</dbReference>
<keyword evidence="7" id="KW-0788">Thiol protease</keyword>
<feature type="domain" description="Legumain prodomain" evidence="9">
    <location>
        <begin position="340"/>
        <end position="434"/>
    </location>
</feature>
<dbReference type="CDD" id="cd21115">
    <property type="entry name" value="legumain_C"/>
    <property type="match status" value="1"/>
</dbReference>
<dbReference type="Gene3D" id="3.40.50.1460">
    <property type="match status" value="1"/>
</dbReference>
<evidence type="ECO:0000256" key="4">
    <source>
        <dbReference type="ARBA" id="ARBA00022670"/>
    </source>
</evidence>
<evidence type="ECO:0000256" key="2">
    <source>
        <dbReference type="ARBA" id="ARBA00009941"/>
    </source>
</evidence>
<name>A0AAQ4DYE8_AMBAM</name>
<feature type="signal peptide" evidence="8">
    <location>
        <begin position="1"/>
        <end position="19"/>
    </location>
</feature>
<reference evidence="10 11" key="1">
    <citation type="journal article" date="2023" name="Arcadia Sci">
        <title>De novo assembly of a long-read Amblyomma americanum tick genome.</title>
        <authorList>
            <person name="Chou S."/>
            <person name="Poskanzer K.E."/>
            <person name="Rollins M."/>
            <person name="Thuy-Boun P.S."/>
        </authorList>
    </citation>
    <scope>NUCLEOTIDE SEQUENCE [LARGE SCALE GENOMIC DNA]</scope>
    <source>
        <strain evidence="10">F_SG_1</strain>
        <tissue evidence="10">Salivary glands</tissue>
    </source>
</reference>
<dbReference type="AlphaFoldDB" id="A0AAQ4DYE8"/>
<keyword evidence="6" id="KW-0378">Hydrolase</keyword>
<dbReference type="Pfam" id="PF20985">
    <property type="entry name" value="Legum_prodom"/>
    <property type="match status" value="1"/>
</dbReference>
<dbReference type="Gene3D" id="1.10.132.130">
    <property type="match status" value="1"/>
</dbReference>
<dbReference type="GO" id="GO:0006624">
    <property type="term" value="P:vacuolar protein processing"/>
    <property type="evidence" value="ECO:0007669"/>
    <property type="project" value="TreeGrafter"/>
</dbReference>
<dbReference type="PRINTS" id="PR00776">
    <property type="entry name" value="HEMOGLOBNASE"/>
</dbReference>
<evidence type="ECO:0000256" key="3">
    <source>
        <dbReference type="ARBA" id="ARBA00012628"/>
    </source>
</evidence>
<dbReference type="InterPro" id="IPR048501">
    <property type="entry name" value="Legum_prodom"/>
</dbReference>
<evidence type="ECO:0000313" key="10">
    <source>
        <dbReference type="EMBL" id="KAK8767488.1"/>
    </source>
</evidence>
<dbReference type="PANTHER" id="PTHR12000">
    <property type="entry name" value="HEMOGLOBINASE FAMILY MEMBER"/>
    <property type="match status" value="1"/>
</dbReference>
<dbReference type="InterPro" id="IPR046427">
    <property type="entry name" value="Legumain_prodom_sf"/>
</dbReference>
<dbReference type="EC" id="3.4.22.34" evidence="3"/>
<dbReference type="Pfam" id="PF01650">
    <property type="entry name" value="Peptidase_C13"/>
    <property type="match status" value="1"/>
</dbReference>
<keyword evidence="11" id="KW-1185">Reference proteome</keyword>